<sequence length="144" mass="15584">MKNVMKSVSLAIIAAAFASQAMANPFEKRIEANISNEHHQDFNVEANQYQALKTQLNAKLAQLSQAANMNTFNTLAAEAKELAQQTKSAAESETFNYGSHQDTLRAELGVNYANWKLNNLIGSLDAAVATDSVAAAKDMVVSHI</sequence>
<dbReference type="EMBL" id="QENU01000005">
    <property type="protein sequence ID" value="PVX39765.1"/>
    <property type="molecule type" value="Genomic_DNA"/>
</dbReference>
<gene>
    <name evidence="2" type="ORF">C8D76_105101</name>
</gene>
<evidence type="ECO:0000313" key="2">
    <source>
        <dbReference type="EMBL" id="PVX39765.1"/>
    </source>
</evidence>
<protein>
    <recommendedName>
        <fullName evidence="4">Outer membrane protein</fullName>
    </recommendedName>
</protein>
<accession>A0A2U0T831</accession>
<reference evidence="2 3" key="1">
    <citation type="submission" date="2018-05" db="EMBL/GenBank/DDBJ databases">
        <title>Genomic Encyclopedia of Type Strains, Phase IV (KMG-IV): sequencing the most valuable type-strain genomes for metagenomic binning, comparative biology and taxonomic classification.</title>
        <authorList>
            <person name="Goeker M."/>
        </authorList>
    </citation>
    <scope>NUCLEOTIDE SEQUENCE [LARGE SCALE GENOMIC DNA]</scope>
    <source>
        <strain evidence="2 3">DSM 22999</strain>
    </source>
</reference>
<dbReference type="Proteomes" id="UP000245909">
    <property type="component" value="Unassembled WGS sequence"/>
</dbReference>
<evidence type="ECO:0000313" key="3">
    <source>
        <dbReference type="Proteomes" id="UP000245909"/>
    </source>
</evidence>
<dbReference type="AlphaFoldDB" id="A0A2U0T831"/>
<proteinExistence type="predicted"/>
<evidence type="ECO:0008006" key="4">
    <source>
        <dbReference type="Google" id="ProtNLM"/>
    </source>
</evidence>
<evidence type="ECO:0000256" key="1">
    <source>
        <dbReference type="SAM" id="SignalP"/>
    </source>
</evidence>
<dbReference type="RefSeq" id="WP_116631724.1">
    <property type="nucleotide sequence ID" value="NZ_QENU01000005.1"/>
</dbReference>
<organism evidence="2 3">
    <name type="scientific">Alitibacter langaaensis DSM 22999</name>
    <dbReference type="NCBI Taxonomy" id="1122935"/>
    <lineage>
        <taxon>Bacteria</taxon>
        <taxon>Pseudomonadati</taxon>
        <taxon>Pseudomonadota</taxon>
        <taxon>Gammaproteobacteria</taxon>
        <taxon>Pasteurellales</taxon>
        <taxon>Pasteurellaceae</taxon>
        <taxon>Alitibacter</taxon>
    </lineage>
</organism>
<keyword evidence="3" id="KW-1185">Reference proteome</keyword>
<feature type="chain" id="PRO_5015588407" description="Outer membrane protein" evidence="1">
    <location>
        <begin position="24"/>
        <end position="144"/>
    </location>
</feature>
<comment type="caution">
    <text evidence="2">The sequence shown here is derived from an EMBL/GenBank/DDBJ whole genome shotgun (WGS) entry which is preliminary data.</text>
</comment>
<keyword evidence="1" id="KW-0732">Signal</keyword>
<feature type="signal peptide" evidence="1">
    <location>
        <begin position="1"/>
        <end position="23"/>
    </location>
</feature>
<name>A0A2U0T831_9PAST</name>